<organism evidence="1 2">
    <name type="scientific">Methylobacterium crusticola</name>
    <dbReference type="NCBI Taxonomy" id="1697972"/>
    <lineage>
        <taxon>Bacteria</taxon>
        <taxon>Pseudomonadati</taxon>
        <taxon>Pseudomonadota</taxon>
        <taxon>Alphaproteobacteria</taxon>
        <taxon>Hyphomicrobiales</taxon>
        <taxon>Methylobacteriaceae</taxon>
        <taxon>Methylobacterium</taxon>
    </lineage>
</organism>
<reference evidence="1" key="2">
    <citation type="submission" date="2021-08" db="EMBL/GenBank/DDBJ databases">
        <authorList>
            <person name="Tani A."/>
            <person name="Ola A."/>
            <person name="Ogura Y."/>
            <person name="Katsura K."/>
            <person name="Hayashi T."/>
        </authorList>
    </citation>
    <scope>NUCLEOTIDE SEQUENCE</scope>
    <source>
        <strain evidence="1">KCTC 52305</strain>
    </source>
</reference>
<protein>
    <submittedName>
        <fullName evidence="1">Uncharacterized protein</fullName>
    </submittedName>
</protein>
<name>A0ABQ4R156_9HYPH</name>
<keyword evidence="2" id="KW-1185">Reference proteome</keyword>
<gene>
    <name evidence="1" type="ORF">OPKNFCMD_3255</name>
</gene>
<evidence type="ECO:0000313" key="1">
    <source>
        <dbReference type="EMBL" id="GJD50512.1"/>
    </source>
</evidence>
<reference evidence="1" key="1">
    <citation type="journal article" date="2021" name="Front. Microbiol.">
        <title>Comprehensive Comparative Genomics and Phenotyping of Methylobacterium Species.</title>
        <authorList>
            <person name="Alessa O."/>
            <person name="Ogura Y."/>
            <person name="Fujitani Y."/>
            <person name="Takami H."/>
            <person name="Hayashi T."/>
            <person name="Sahin N."/>
            <person name="Tani A."/>
        </authorList>
    </citation>
    <scope>NUCLEOTIDE SEQUENCE</scope>
    <source>
        <strain evidence="1">KCTC 52305</strain>
    </source>
</reference>
<sequence length="36" mass="4200">MVKPATKSLSLQFSFLNSYKRQISSFPLPMSSFFQR</sequence>
<evidence type="ECO:0000313" key="2">
    <source>
        <dbReference type="Proteomes" id="UP001055167"/>
    </source>
</evidence>
<dbReference type="EMBL" id="BPQH01000009">
    <property type="protein sequence ID" value="GJD50512.1"/>
    <property type="molecule type" value="Genomic_DNA"/>
</dbReference>
<dbReference type="Proteomes" id="UP001055167">
    <property type="component" value="Unassembled WGS sequence"/>
</dbReference>
<accession>A0ABQ4R156</accession>
<comment type="caution">
    <text evidence="1">The sequence shown here is derived from an EMBL/GenBank/DDBJ whole genome shotgun (WGS) entry which is preliminary data.</text>
</comment>
<proteinExistence type="predicted"/>